<evidence type="ECO:0000259" key="13">
    <source>
        <dbReference type="Pfam" id="PF00288"/>
    </source>
</evidence>
<dbReference type="PROSITE" id="PS00627">
    <property type="entry name" value="GHMP_KINASES_ATP"/>
    <property type="match status" value="1"/>
</dbReference>
<evidence type="ECO:0000313" key="15">
    <source>
        <dbReference type="EMBL" id="AIF99842.1"/>
    </source>
</evidence>
<dbReference type="InterPro" id="IPR020568">
    <property type="entry name" value="Ribosomal_Su5_D2-typ_SF"/>
</dbReference>
<keyword evidence="16" id="KW-1185">Reference proteome</keyword>
<evidence type="ECO:0000256" key="10">
    <source>
        <dbReference type="ARBA" id="ARBA00022840"/>
    </source>
</evidence>
<evidence type="ECO:0000259" key="14">
    <source>
        <dbReference type="Pfam" id="PF08544"/>
    </source>
</evidence>
<feature type="binding site" evidence="12">
    <location>
        <begin position="97"/>
        <end position="107"/>
    </location>
    <ligand>
        <name>ATP</name>
        <dbReference type="ChEBI" id="CHEBI:30616"/>
    </ligand>
</feature>
<dbReference type="SUPFAM" id="SSF54211">
    <property type="entry name" value="Ribosomal protein S5 domain 2-like"/>
    <property type="match status" value="1"/>
</dbReference>
<dbReference type="SUPFAM" id="SSF55060">
    <property type="entry name" value="GHMP Kinase, C-terminal domain"/>
    <property type="match status" value="1"/>
</dbReference>
<comment type="similarity">
    <text evidence="2 12">Belongs to the GHMP kinase family. Homoserine kinase subfamily.</text>
</comment>
<reference evidence="15 16" key="1">
    <citation type="submission" date="2014-06" db="EMBL/GenBank/DDBJ databases">
        <title>Genomes of Alteromonas australica, a world apart.</title>
        <authorList>
            <person name="Gonzaga A."/>
            <person name="Lopez-Perez M."/>
            <person name="Rodriguez-Valera F."/>
        </authorList>
    </citation>
    <scope>NUCLEOTIDE SEQUENCE [LARGE SCALE GENOMIC DNA]</scope>
    <source>
        <strain evidence="15 16">H 17</strain>
    </source>
</reference>
<dbReference type="InterPro" id="IPR013750">
    <property type="entry name" value="GHMP_kinase_C_dom"/>
</dbReference>
<feature type="domain" description="GHMP kinase C-terminal" evidence="14">
    <location>
        <begin position="218"/>
        <end position="294"/>
    </location>
</feature>
<protein>
    <recommendedName>
        <fullName evidence="4 12">Homoserine kinase</fullName>
        <shortName evidence="12">HK</shortName>
        <shortName evidence="12">HSK</shortName>
        <ecNumber evidence="3 12">2.7.1.39</ecNumber>
    </recommendedName>
</protein>
<dbReference type="GO" id="GO:0009088">
    <property type="term" value="P:threonine biosynthetic process"/>
    <property type="evidence" value="ECO:0007669"/>
    <property type="project" value="UniProtKB-UniRule"/>
</dbReference>
<dbReference type="NCBIfam" id="NF002288">
    <property type="entry name" value="PRK01212.1-4"/>
    <property type="match status" value="1"/>
</dbReference>
<evidence type="ECO:0000256" key="2">
    <source>
        <dbReference type="ARBA" id="ARBA00007370"/>
    </source>
</evidence>
<dbReference type="InterPro" id="IPR014721">
    <property type="entry name" value="Ribsml_uS5_D2-typ_fold_subgr"/>
</dbReference>
<keyword evidence="7 12" id="KW-0791">Threonine biosynthesis</keyword>
<evidence type="ECO:0000256" key="1">
    <source>
        <dbReference type="ARBA" id="ARBA00005015"/>
    </source>
</evidence>
<evidence type="ECO:0000313" key="16">
    <source>
        <dbReference type="Proteomes" id="UP000056090"/>
    </source>
</evidence>
<dbReference type="PRINTS" id="PR00958">
    <property type="entry name" value="HOMSERKINASE"/>
</dbReference>
<dbReference type="UniPathway" id="UPA00050">
    <property type="reaction ID" value="UER00064"/>
</dbReference>
<gene>
    <name evidence="12" type="primary">thrB</name>
    <name evidence="15" type="ORF">EP13_14755</name>
</gene>
<dbReference type="InterPro" id="IPR000870">
    <property type="entry name" value="Homoserine_kinase"/>
</dbReference>
<evidence type="ECO:0000256" key="9">
    <source>
        <dbReference type="ARBA" id="ARBA00022777"/>
    </source>
</evidence>
<dbReference type="GO" id="GO:0005737">
    <property type="term" value="C:cytoplasm"/>
    <property type="evidence" value="ECO:0007669"/>
    <property type="project" value="UniProtKB-SubCell"/>
</dbReference>
<dbReference type="GeneID" id="78256153"/>
<dbReference type="Gene3D" id="3.30.70.890">
    <property type="entry name" value="GHMP kinase, C-terminal domain"/>
    <property type="match status" value="1"/>
</dbReference>
<dbReference type="EMBL" id="CP008849">
    <property type="protein sequence ID" value="AIF99842.1"/>
    <property type="molecule type" value="Genomic_DNA"/>
</dbReference>
<sequence length="325" mass="34345">MKALRAYAPASIGNVSLGFDVLGAALAPVDGSQLGDVVDITAAESFSLTTVGTFAHKLPAGADNNIVTKCYHFFCQAMEKHGKATTPVALTLHKNLPIGSGLGSSASSIVAAFAALNGYFDCPFDEDTLLHMMGELEGQISGSIHYDNVAPCYQGGMTLMTGAQEPVTLSLPLNPTWYYAICYSGISVSTAAARDILPKQVEMSTALTFGRQLGVFVHALHAGEFDLAASVMKDVIAEPYRKSLLPGFDDARAFSEREGALAFGISGSGPTVFAVCSSEQQAQRIARYLDENYIQNEDGFSRVCQIPQAGTVVSPLNENDTAPAL</sequence>
<dbReference type="Proteomes" id="UP000056090">
    <property type="component" value="Chromosome"/>
</dbReference>
<dbReference type="GO" id="GO:0005524">
    <property type="term" value="F:ATP binding"/>
    <property type="evidence" value="ECO:0007669"/>
    <property type="project" value="UniProtKB-UniRule"/>
</dbReference>
<evidence type="ECO:0000256" key="4">
    <source>
        <dbReference type="ARBA" id="ARBA00017858"/>
    </source>
</evidence>
<dbReference type="Pfam" id="PF00288">
    <property type="entry name" value="GHMP_kinases_N"/>
    <property type="match status" value="1"/>
</dbReference>
<keyword evidence="6 12" id="KW-0808">Transferase</keyword>
<comment type="pathway">
    <text evidence="1 12">Amino-acid biosynthesis; L-threonine biosynthesis; L-threonine from L-aspartate: step 4/5.</text>
</comment>
<keyword evidence="5 12" id="KW-0028">Amino-acid biosynthesis</keyword>
<accession>A0A075P960</accession>
<comment type="catalytic activity">
    <reaction evidence="11 12">
        <text>L-homoserine + ATP = O-phospho-L-homoserine + ADP + H(+)</text>
        <dbReference type="Rhea" id="RHEA:13985"/>
        <dbReference type="ChEBI" id="CHEBI:15378"/>
        <dbReference type="ChEBI" id="CHEBI:30616"/>
        <dbReference type="ChEBI" id="CHEBI:57476"/>
        <dbReference type="ChEBI" id="CHEBI:57590"/>
        <dbReference type="ChEBI" id="CHEBI:456216"/>
        <dbReference type="EC" id="2.7.1.39"/>
    </reaction>
</comment>
<dbReference type="GO" id="GO:0004413">
    <property type="term" value="F:homoserine kinase activity"/>
    <property type="evidence" value="ECO:0007669"/>
    <property type="project" value="UniProtKB-UniRule"/>
</dbReference>
<evidence type="ECO:0000256" key="11">
    <source>
        <dbReference type="ARBA" id="ARBA00049375"/>
    </source>
</evidence>
<dbReference type="eggNOG" id="COG0083">
    <property type="taxonomic scope" value="Bacteria"/>
</dbReference>
<evidence type="ECO:0000256" key="5">
    <source>
        <dbReference type="ARBA" id="ARBA00022605"/>
    </source>
</evidence>
<evidence type="ECO:0000256" key="12">
    <source>
        <dbReference type="HAMAP-Rule" id="MF_00384"/>
    </source>
</evidence>
<feature type="domain" description="GHMP kinase N-terminal" evidence="13">
    <location>
        <begin position="65"/>
        <end position="156"/>
    </location>
</feature>
<organism evidence="15 16">
    <name type="scientific">Alteromonas australica</name>
    <dbReference type="NCBI Taxonomy" id="589873"/>
    <lineage>
        <taxon>Bacteria</taxon>
        <taxon>Pseudomonadati</taxon>
        <taxon>Pseudomonadota</taxon>
        <taxon>Gammaproteobacteria</taxon>
        <taxon>Alteromonadales</taxon>
        <taxon>Alteromonadaceae</taxon>
        <taxon>Alteromonas/Salinimonas group</taxon>
        <taxon>Alteromonas</taxon>
    </lineage>
</organism>
<comment type="function">
    <text evidence="12">Catalyzes the ATP-dependent phosphorylation of L-homoserine to L-homoserine phosphate.</text>
</comment>
<dbReference type="RefSeq" id="WP_044057900.1">
    <property type="nucleotide sequence ID" value="NZ_CBCSKJ010000002.1"/>
</dbReference>
<evidence type="ECO:0000256" key="6">
    <source>
        <dbReference type="ARBA" id="ARBA00022679"/>
    </source>
</evidence>
<dbReference type="Gene3D" id="3.30.230.10">
    <property type="match status" value="1"/>
</dbReference>
<dbReference type="KEGG" id="aal:EP13_14755"/>
<keyword evidence="10 12" id="KW-0067">ATP-binding</keyword>
<dbReference type="HAMAP" id="MF_00384">
    <property type="entry name" value="Homoser_kinase"/>
    <property type="match status" value="1"/>
</dbReference>
<keyword evidence="8 12" id="KW-0547">Nucleotide-binding</keyword>
<dbReference type="PANTHER" id="PTHR20861:SF1">
    <property type="entry name" value="HOMOSERINE KINASE"/>
    <property type="match status" value="1"/>
</dbReference>
<evidence type="ECO:0000256" key="3">
    <source>
        <dbReference type="ARBA" id="ARBA00012078"/>
    </source>
</evidence>
<proteinExistence type="inferred from homology"/>
<evidence type="ECO:0000256" key="8">
    <source>
        <dbReference type="ARBA" id="ARBA00022741"/>
    </source>
</evidence>
<dbReference type="EC" id="2.7.1.39" evidence="3 12"/>
<keyword evidence="9 12" id="KW-0418">Kinase</keyword>
<dbReference type="NCBIfam" id="TIGR00191">
    <property type="entry name" value="thrB"/>
    <property type="match status" value="1"/>
</dbReference>
<dbReference type="InterPro" id="IPR006203">
    <property type="entry name" value="GHMP_knse_ATP-bd_CS"/>
</dbReference>
<keyword evidence="12" id="KW-0963">Cytoplasm</keyword>
<dbReference type="Pfam" id="PF08544">
    <property type="entry name" value="GHMP_kinases_C"/>
    <property type="match status" value="1"/>
</dbReference>
<dbReference type="InterPro" id="IPR036554">
    <property type="entry name" value="GHMP_kinase_C_sf"/>
</dbReference>
<evidence type="ECO:0000256" key="7">
    <source>
        <dbReference type="ARBA" id="ARBA00022697"/>
    </source>
</evidence>
<dbReference type="PANTHER" id="PTHR20861">
    <property type="entry name" value="HOMOSERINE/4-DIPHOSPHOCYTIDYL-2-C-METHYL-D-ERYTHRITOL KINASE"/>
    <property type="match status" value="1"/>
</dbReference>
<name>A0A075P960_9ALTE</name>
<dbReference type="PIRSF" id="PIRSF000676">
    <property type="entry name" value="Homoser_kin"/>
    <property type="match status" value="1"/>
</dbReference>
<comment type="subcellular location">
    <subcellularLocation>
        <location evidence="12">Cytoplasm</location>
    </subcellularLocation>
</comment>
<dbReference type="AlphaFoldDB" id="A0A075P960"/>
<dbReference type="InterPro" id="IPR006204">
    <property type="entry name" value="GHMP_kinase_N_dom"/>
</dbReference>